<sequence>MFNRSSEISNFITSKIQLHCVHISKYVLAEFIRTIVKDACNLHSILEDENDLDRVQRKLYSILESEDDHQNRVVSRYILLMESIDYPMGRPDINFAKRAIKNYAQCSIKILKKQFNILDSNIDCELASSKPKSVGSKFKIEFPCESGINRTDCSIVHYITSNIMFLNQIEAGLIAESEPYFTMLRDLIIQFNSCSLLDCSLKYCKILGDVIVLDDCPSDYLLLSKDHHFRTLCSITGHNLRMMD</sequence>
<dbReference type="PATRIC" id="fig|2162.9.peg.1945"/>
<reference evidence="1" key="1">
    <citation type="submission" date="2014-08" db="EMBL/GenBank/DDBJ databases">
        <authorList>
            <person name="Wibberg D."/>
        </authorList>
    </citation>
    <scope>NUCLEOTIDE SEQUENCE</scope>
</reference>
<name>A0A090I7K6_METFO</name>
<proteinExistence type="predicted"/>
<dbReference type="KEGG" id="mfi:DSM1535_1891"/>
<accession>A0A090I7K6</accession>
<protein>
    <submittedName>
        <fullName evidence="1">Uncharacterized protein</fullName>
    </submittedName>
</protein>
<organism evidence="1">
    <name type="scientific">Methanobacterium formicicum</name>
    <dbReference type="NCBI Taxonomy" id="2162"/>
    <lineage>
        <taxon>Archaea</taxon>
        <taxon>Methanobacteriati</taxon>
        <taxon>Methanobacteriota</taxon>
        <taxon>Methanomada group</taxon>
        <taxon>Methanobacteria</taxon>
        <taxon>Methanobacteriales</taxon>
        <taxon>Methanobacteriaceae</taxon>
        <taxon>Methanobacterium</taxon>
    </lineage>
</organism>
<gene>
    <name evidence="1" type="ORF">DSM1535_1891</name>
</gene>
<dbReference type="EMBL" id="LN515531">
    <property type="protein sequence ID" value="CEA14215.1"/>
    <property type="molecule type" value="Genomic_DNA"/>
</dbReference>
<dbReference type="AlphaFoldDB" id="A0A090I7K6"/>
<evidence type="ECO:0000313" key="1">
    <source>
        <dbReference type="EMBL" id="CEA14215.1"/>
    </source>
</evidence>